<evidence type="ECO:0000313" key="7">
    <source>
        <dbReference type="Proteomes" id="UP000190435"/>
    </source>
</evidence>
<dbReference type="InterPro" id="IPR000905">
    <property type="entry name" value="Gcp-like_dom"/>
</dbReference>
<comment type="similarity">
    <text evidence="1">Belongs to the KAE1 / TsaD family. TsaB subfamily.</text>
</comment>
<dbReference type="GO" id="GO:0016740">
    <property type="term" value="F:transferase activity"/>
    <property type="evidence" value="ECO:0007669"/>
    <property type="project" value="UniProtKB-KW"/>
</dbReference>
<dbReference type="InterPro" id="IPR043129">
    <property type="entry name" value="ATPase_NBD"/>
</dbReference>
<dbReference type="PANTHER" id="PTHR11735">
    <property type="entry name" value="TRNA N6-ADENOSINE THREONYLCARBAMOYLTRANSFERASE"/>
    <property type="match status" value="1"/>
</dbReference>
<dbReference type="OrthoDB" id="9809995at2"/>
<dbReference type="InterPro" id="IPR022496">
    <property type="entry name" value="T6A_TsaB"/>
</dbReference>
<dbReference type="GO" id="GO:0005829">
    <property type="term" value="C:cytosol"/>
    <property type="evidence" value="ECO:0007669"/>
    <property type="project" value="TreeGrafter"/>
</dbReference>
<evidence type="ECO:0000313" key="6">
    <source>
        <dbReference type="EMBL" id="STZ14872.1"/>
    </source>
</evidence>
<dbReference type="AlphaFoldDB" id="A0A1S9ZZ78"/>
<dbReference type="STRING" id="34060.B0181_07745"/>
<feature type="domain" description="Gcp-like" evidence="4">
    <location>
        <begin position="50"/>
        <end position="175"/>
    </location>
</feature>
<dbReference type="RefSeq" id="WP_078276940.1">
    <property type="nucleotide sequence ID" value="NZ_CAACXO010000084.1"/>
</dbReference>
<proteinExistence type="inferred from homology"/>
<reference evidence="6 8" key="2">
    <citation type="submission" date="2018-06" db="EMBL/GenBank/DDBJ databases">
        <authorList>
            <consortium name="Pathogen Informatics"/>
            <person name="Doyle S."/>
        </authorList>
    </citation>
    <scope>NUCLEOTIDE SEQUENCE [LARGE SCALE GENOMIC DNA]</scope>
    <source>
        <strain evidence="6 8">NCTC10293</strain>
    </source>
</reference>
<organism evidence="5 7">
    <name type="scientific">Moraxella caviae</name>
    <dbReference type="NCBI Taxonomy" id="34060"/>
    <lineage>
        <taxon>Bacteria</taxon>
        <taxon>Pseudomonadati</taxon>
        <taxon>Pseudomonadota</taxon>
        <taxon>Gammaproteobacteria</taxon>
        <taxon>Moraxellales</taxon>
        <taxon>Moraxellaceae</taxon>
        <taxon>Moraxella</taxon>
    </lineage>
</organism>
<name>A0A1S9ZZ78_9GAMM</name>
<keyword evidence="5" id="KW-0808">Transferase</keyword>
<dbReference type="EMBL" id="MUXU01000046">
    <property type="protein sequence ID" value="OOR88780.1"/>
    <property type="molecule type" value="Genomic_DNA"/>
</dbReference>
<dbReference type="PANTHER" id="PTHR11735:SF11">
    <property type="entry name" value="TRNA THREONYLCARBAMOYLADENOSINE BIOSYNTHESIS PROTEIN TSAB"/>
    <property type="match status" value="1"/>
</dbReference>
<evidence type="ECO:0000256" key="1">
    <source>
        <dbReference type="ARBA" id="ARBA00010493"/>
    </source>
</evidence>
<dbReference type="EMBL" id="UGQE01000004">
    <property type="protein sequence ID" value="STZ14872.1"/>
    <property type="molecule type" value="Genomic_DNA"/>
</dbReference>
<reference evidence="5 7" key="1">
    <citation type="submission" date="2017-02" db="EMBL/GenBank/DDBJ databases">
        <title>Draft genome sequence of Moraxella caviae CCUG 355 type strain.</title>
        <authorList>
            <person name="Engstrom-Jakobsson H."/>
            <person name="Salva-Serra F."/>
            <person name="Thorell K."/>
            <person name="Gonzales-Siles L."/>
            <person name="Karlsson R."/>
            <person name="Boulund F."/>
            <person name="Engstrand L."/>
            <person name="Moore E."/>
        </authorList>
    </citation>
    <scope>NUCLEOTIDE SEQUENCE [LARGE SCALE GENOMIC DNA]</scope>
    <source>
        <strain evidence="5 7">CCUG 355</strain>
    </source>
</reference>
<dbReference type="Proteomes" id="UP000255279">
    <property type="component" value="Unassembled WGS sequence"/>
</dbReference>
<dbReference type="Pfam" id="PF00814">
    <property type="entry name" value="TsaD"/>
    <property type="match status" value="1"/>
</dbReference>
<gene>
    <name evidence="6" type="primary">yeaZ</name>
    <name evidence="5" type="ORF">B0181_07745</name>
    <name evidence="6" type="ORF">NCTC10293_02477</name>
</gene>
<evidence type="ECO:0000313" key="5">
    <source>
        <dbReference type="EMBL" id="OOR88780.1"/>
    </source>
</evidence>
<evidence type="ECO:0000259" key="4">
    <source>
        <dbReference type="Pfam" id="PF00814"/>
    </source>
</evidence>
<dbReference type="NCBIfam" id="TIGR03725">
    <property type="entry name" value="T6A_YeaZ"/>
    <property type="match status" value="1"/>
</dbReference>
<dbReference type="GO" id="GO:0002949">
    <property type="term" value="P:tRNA threonylcarbamoyladenosine modification"/>
    <property type="evidence" value="ECO:0007669"/>
    <property type="project" value="InterPro"/>
</dbReference>
<evidence type="ECO:0000256" key="3">
    <source>
        <dbReference type="ARBA" id="ARBA00032446"/>
    </source>
</evidence>
<keyword evidence="7" id="KW-1185">Reference proteome</keyword>
<protein>
    <recommendedName>
        <fullName evidence="2">tRNA threonylcarbamoyladenosine biosynthesis protein TsaB</fullName>
    </recommendedName>
    <alternativeName>
        <fullName evidence="3">t(6)A37 threonylcarbamoyladenosine biosynthesis protein TsaB</fullName>
    </alternativeName>
</protein>
<sequence>MLVAIETVFEQCSVAACQTELKPTPANQINPANPAPQVLAVATKAGKRGQTEDVLPMLDGVLAQANAPISDVSIWAFTRGPGAFSGIRIGTAVVQALSVANGVPCVGVSSLALLADTARVLHDLADGTRIAAVMDARQEQVYLGEFVIKDGQITANADGEACERLLDYQGVVNADVVVGDGANLVKFANENAQVLDVHPDAADLTRLALYQFAREGGVSAENALPVYLRNNAWKTLAEQGKKS</sequence>
<evidence type="ECO:0000313" key="8">
    <source>
        <dbReference type="Proteomes" id="UP000255279"/>
    </source>
</evidence>
<evidence type="ECO:0000256" key="2">
    <source>
        <dbReference type="ARBA" id="ARBA00019012"/>
    </source>
</evidence>
<dbReference type="Gene3D" id="3.30.420.40">
    <property type="match status" value="2"/>
</dbReference>
<accession>A0A1S9ZZ78</accession>
<dbReference type="SUPFAM" id="SSF53067">
    <property type="entry name" value="Actin-like ATPase domain"/>
    <property type="match status" value="2"/>
</dbReference>
<dbReference type="Proteomes" id="UP000190435">
    <property type="component" value="Unassembled WGS sequence"/>
</dbReference>